<dbReference type="EMBL" id="BK015949">
    <property type="protein sequence ID" value="DAF86604.1"/>
    <property type="molecule type" value="Genomic_DNA"/>
</dbReference>
<sequence>MKIKLLENNKIIEVPAYWKWHLVEGKKVIIDQNKKIIALVIEGK</sequence>
<organism evidence="1">
    <name type="scientific">Siphoviridae sp. ctcx61</name>
    <dbReference type="NCBI Taxonomy" id="2825575"/>
    <lineage>
        <taxon>Viruses</taxon>
        <taxon>Duplodnaviria</taxon>
        <taxon>Heunggongvirae</taxon>
        <taxon>Uroviricota</taxon>
        <taxon>Caudoviricetes</taxon>
    </lineage>
</organism>
<proteinExistence type="predicted"/>
<reference evidence="1" key="1">
    <citation type="journal article" date="2021" name="Proc. Natl. Acad. Sci. U.S.A.">
        <title>A Catalog of Tens of Thousands of Viruses from Human Metagenomes Reveals Hidden Associations with Chronic Diseases.</title>
        <authorList>
            <person name="Tisza M.J."/>
            <person name="Buck C.B."/>
        </authorList>
    </citation>
    <scope>NUCLEOTIDE SEQUENCE</scope>
    <source>
        <strain evidence="1">Ctcx61</strain>
    </source>
</reference>
<protein>
    <submittedName>
        <fullName evidence="1">Uncharacterized protein</fullName>
    </submittedName>
</protein>
<accession>A0A8S5TWM2</accession>
<name>A0A8S5TWM2_9CAUD</name>
<evidence type="ECO:0000313" key="1">
    <source>
        <dbReference type="EMBL" id="DAF86604.1"/>
    </source>
</evidence>